<dbReference type="KEGG" id="psco:LY89DRAFT_762858"/>
<dbReference type="RefSeq" id="XP_018076916.1">
    <property type="nucleotide sequence ID" value="XM_018221582.1"/>
</dbReference>
<dbReference type="PANTHER" id="PTHR38886:SF1">
    <property type="entry name" value="NACHT-NTPASE AND P-LOOP NTPASES N-TERMINAL DOMAIN-CONTAINING PROTEIN"/>
    <property type="match status" value="1"/>
</dbReference>
<dbReference type="Pfam" id="PF22893">
    <property type="entry name" value="ULD_2"/>
    <property type="match status" value="1"/>
</dbReference>
<proteinExistence type="predicted"/>
<evidence type="ECO:0000313" key="2">
    <source>
        <dbReference type="EMBL" id="KUJ22561.1"/>
    </source>
</evidence>
<evidence type="ECO:0000313" key="3">
    <source>
        <dbReference type="Proteomes" id="UP000070700"/>
    </source>
</evidence>
<dbReference type="Proteomes" id="UP000070700">
    <property type="component" value="Unassembled WGS sequence"/>
</dbReference>
<dbReference type="OrthoDB" id="3045089at2759"/>
<dbReference type="GeneID" id="28831308"/>
<dbReference type="EMBL" id="KQ947406">
    <property type="protein sequence ID" value="KUJ22561.1"/>
    <property type="molecule type" value="Genomic_DNA"/>
</dbReference>
<dbReference type="PANTHER" id="PTHR38886">
    <property type="entry name" value="SESA DOMAIN-CONTAINING PROTEIN"/>
    <property type="match status" value="1"/>
</dbReference>
<protein>
    <recommendedName>
        <fullName evidence="1">Ubiquitin-like domain-containing protein</fullName>
    </recommendedName>
</protein>
<feature type="domain" description="Ubiquitin-like" evidence="1">
    <location>
        <begin position="197"/>
        <end position="284"/>
    </location>
</feature>
<organism evidence="2 3">
    <name type="scientific">Mollisia scopiformis</name>
    <name type="common">Conifer needle endophyte fungus</name>
    <name type="synonym">Phialocephala scopiformis</name>
    <dbReference type="NCBI Taxonomy" id="149040"/>
    <lineage>
        <taxon>Eukaryota</taxon>
        <taxon>Fungi</taxon>
        <taxon>Dikarya</taxon>
        <taxon>Ascomycota</taxon>
        <taxon>Pezizomycotina</taxon>
        <taxon>Leotiomycetes</taxon>
        <taxon>Helotiales</taxon>
        <taxon>Mollisiaceae</taxon>
        <taxon>Mollisia</taxon>
    </lineage>
</organism>
<keyword evidence="3" id="KW-1185">Reference proteome</keyword>
<sequence>MSCGFSAGDFIEALKLVVAITDAIRATGRAQTQYHEFLYQLEAYKDALEAIQSLYNDGEEPSLILVNLSRHALDSMQLLAEQFRKLQKYSRSLGKGTKAKNRFMSMSIMKIRWAFFEMEAVERCQKNLKARVDIIKMLLSAYHMDRNAAESRRQNEQYQSLGRAIGEDVNEVHHLQLLLYQEVKEVMRAIPNQVLRQQPISFCARGRTWPISLELVQSTKEFITVLKMKFENVWDGRAVRKIEAGDFLLYLLSEDGKTTQSIDLRNPWESLFQPGQRVNMYMHVARALLPILCKDCGALCTQWTFLWSSHIYW</sequence>
<gene>
    <name evidence="2" type="ORF">LY89DRAFT_762858</name>
</gene>
<dbReference type="InterPro" id="IPR054464">
    <property type="entry name" value="ULD_fung"/>
</dbReference>
<reference evidence="2 3" key="1">
    <citation type="submission" date="2015-10" db="EMBL/GenBank/DDBJ databases">
        <title>Full genome of DAOMC 229536 Phialocephala scopiformis, a fungal endophyte of spruce producing the potent anti-insectan compound rugulosin.</title>
        <authorList>
            <consortium name="DOE Joint Genome Institute"/>
            <person name="Walker A.K."/>
            <person name="Frasz S.L."/>
            <person name="Seifert K.A."/>
            <person name="Miller J.D."/>
            <person name="Mondo S.J."/>
            <person name="Labutti K."/>
            <person name="Lipzen A."/>
            <person name="Dockter R."/>
            <person name="Kennedy M."/>
            <person name="Grigoriev I.V."/>
            <person name="Spatafora J.W."/>
        </authorList>
    </citation>
    <scope>NUCLEOTIDE SEQUENCE [LARGE SCALE GENOMIC DNA]</scope>
    <source>
        <strain evidence="2 3">CBS 120377</strain>
    </source>
</reference>
<dbReference type="InParanoid" id="A0A194XQY3"/>
<name>A0A194XQY3_MOLSC</name>
<dbReference type="AlphaFoldDB" id="A0A194XQY3"/>
<accession>A0A194XQY3</accession>
<evidence type="ECO:0000259" key="1">
    <source>
        <dbReference type="Pfam" id="PF22893"/>
    </source>
</evidence>